<evidence type="ECO:0000259" key="3">
    <source>
        <dbReference type="Pfam" id="PF03413"/>
    </source>
</evidence>
<keyword evidence="5" id="KW-1185">Reference proteome</keyword>
<feature type="region of interest" description="Disordered" evidence="1">
    <location>
        <begin position="170"/>
        <end position="235"/>
    </location>
</feature>
<evidence type="ECO:0000313" key="4">
    <source>
        <dbReference type="EMBL" id="MFI7263413.1"/>
    </source>
</evidence>
<evidence type="ECO:0000256" key="1">
    <source>
        <dbReference type="SAM" id="MobiDB-lite"/>
    </source>
</evidence>
<sequence length="235" mass="24185">MRRTSLVLAAAGGVAVLAVTGAALGVTAADRSGAPTAPAAVTVEDDPARQGADDIAGSGASDEDNPDRQGVDDDATTGPGAVGEDNPDRRGADDTTGVGEDDPARRGTDDGATGGAAGGTVSRQHAAEVALARSGGGRVVEVEAETEHGRPVWSVKVTRHGWRHEVKVDRGTGAVLEVERERAGTDDRADDSSGRDDSAGRDDNRGRDDSRGRDDDLGRDDDRGRDDRHDDGDDD</sequence>
<evidence type="ECO:0000256" key="2">
    <source>
        <dbReference type="SAM" id="SignalP"/>
    </source>
</evidence>
<name>A0ABW7ZKQ1_9ACTN</name>
<proteinExistence type="predicted"/>
<dbReference type="InterPro" id="IPR025711">
    <property type="entry name" value="PepSY"/>
</dbReference>
<feature type="signal peptide" evidence="2">
    <location>
        <begin position="1"/>
        <end position="28"/>
    </location>
</feature>
<protein>
    <submittedName>
        <fullName evidence="4">PepSY domain-containing protein</fullName>
    </submittedName>
</protein>
<dbReference type="EMBL" id="JBITLE010000004">
    <property type="protein sequence ID" value="MFI7263413.1"/>
    <property type="molecule type" value="Genomic_DNA"/>
</dbReference>
<feature type="region of interest" description="Disordered" evidence="1">
    <location>
        <begin position="29"/>
        <end position="124"/>
    </location>
</feature>
<evidence type="ECO:0000313" key="5">
    <source>
        <dbReference type="Proteomes" id="UP001612812"/>
    </source>
</evidence>
<dbReference type="RefSeq" id="WP_396769199.1">
    <property type="nucleotide sequence ID" value="NZ_JBITLA010000004.1"/>
</dbReference>
<organism evidence="4 5">
    <name type="scientific">Micromonospora maritima</name>
    <dbReference type="NCBI Taxonomy" id="986711"/>
    <lineage>
        <taxon>Bacteria</taxon>
        <taxon>Bacillati</taxon>
        <taxon>Actinomycetota</taxon>
        <taxon>Actinomycetes</taxon>
        <taxon>Micromonosporales</taxon>
        <taxon>Micromonosporaceae</taxon>
        <taxon>Micromonospora</taxon>
    </lineage>
</organism>
<dbReference type="Pfam" id="PF03413">
    <property type="entry name" value="PepSY"/>
    <property type="match status" value="1"/>
</dbReference>
<reference evidence="4 5" key="1">
    <citation type="submission" date="2024-10" db="EMBL/GenBank/DDBJ databases">
        <title>The Natural Products Discovery Center: Release of the First 8490 Sequenced Strains for Exploring Actinobacteria Biosynthetic Diversity.</title>
        <authorList>
            <person name="Kalkreuter E."/>
            <person name="Kautsar S.A."/>
            <person name="Yang D."/>
            <person name="Bader C.D."/>
            <person name="Teijaro C.N."/>
            <person name="Fluegel L."/>
            <person name="Davis C.M."/>
            <person name="Simpson J.R."/>
            <person name="Lauterbach L."/>
            <person name="Steele A.D."/>
            <person name="Gui C."/>
            <person name="Meng S."/>
            <person name="Li G."/>
            <person name="Viehrig K."/>
            <person name="Ye F."/>
            <person name="Su P."/>
            <person name="Kiefer A.F."/>
            <person name="Nichols A."/>
            <person name="Cepeda A.J."/>
            <person name="Yan W."/>
            <person name="Fan B."/>
            <person name="Jiang Y."/>
            <person name="Adhikari A."/>
            <person name="Zheng C.-J."/>
            <person name="Schuster L."/>
            <person name="Cowan T.M."/>
            <person name="Smanski M.J."/>
            <person name="Chevrette M.G."/>
            <person name="De Carvalho L.P.S."/>
            <person name="Shen B."/>
        </authorList>
    </citation>
    <scope>NUCLEOTIDE SEQUENCE [LARGE SCALE GENOMIC DNA]</scope>
    <source>
        <strain evidence="4 5">NPDC049845</strain>
    </source>
</reference>
<feature type="domain" description="PepSY" evidence="3">
    <location>
        <begin position="121"/>
        <end position="179"/>
    </location>
</feature>
<dbReference type="Gene3D" id="3.10.450.40">
    <property type="match status" value="1"/>
</dbReference>
<gene>
    <name evidence="4" type="ORF">ACIBP4_14100</name>
</gene>
<accession>A0ABW7ZKQ1</accession>
<dbReference type="Proteomes" id="UP001612812">
    <property type="component" value="Unassembled WGS sequence"/>
</dbReference>
<keyword evidence="2" id="KW-0732">Signal</keyword>
<feature type="compositionally biased region" description="Basic and acidic residues" evidence="1">
    <location>
        <begin position="177"/>
        <end position="235"/>
    </location>
</feature>
<comment type="caution">
    <text evidence="4">The sequence shown here is derived from an EMBL/GenBank/DDBJ whole genome shotgun (WGS) entry which is preliminary data.</text>
</comment>
<feature type="chain" id="PRO_5045734506" evidence="2">
    <location>
        <begin position="29"/>
        <end position="235"/>
    </location>
</feature>